<keyword evidence="3" id="KW-1185">Reference proteome</keyword>
<gene>
    <name evidence="2" type="ORF">EP867_13665</name>
</gene>
<protein>
    <recommendedName>
        <fullName evidence="4">Porin</fullName>
    </recommendedName>
</protein>
<comment type="caution">
    <text evidence="2">The sequence shown here is derived from an EMBL/GenBank/DDBJ whole genome shotgun (WGS) entry which is preliminary data.</text>
</comment>
<accession>A0A444M9H0</accession>
<reference evidence="2 3" key="1">
    <citation type="journal article" date="2015" name="Int. J. Syst. Evol. Microbiol.">
        <title>Gemmobacter intermedius sp. nov., isolated from a white stork (Ciconia ciconia).</title>
        <authorList>
            <person name="Kampfer P."/>
            <person name="Jerzak L."/>
            <person name="Wilharm G."/>
            <person name="Golke J."/>
            <person name="Busse H.J."/>
            <person name="Glaeser S.P."/>
        </authorList>
    </citation>
    <scope>NUCLEOTIDE SEQUENCE [LARGE SCALE GENOMIC DNA]</scope>
    <source>
        <strain evidence="2 3">119/4</strain>
    </source>
</reference>
<dbReference type="AlphaFoldDB" id="A0A444M9H0"/>
<proteinExistence type="predicted"/>
<dbReference type="Pfam" id="PF09694">
    <property type="entry name" value="Gcw_chp"/>
    <property type="match status" value="1"/>
</dbReference>
<evidence type="ECO:0000256" key="1">
    <source>
        <dbReference type="SAM" id="SignalP"/>
    </source>
</evidence>
<dbReference type="InterPro" id="IPR010239">
    <property type="entry name" value="CHP02001"/>
</dbReference>
<dbReference type="SUPFAM" id="SSF56925">
    <property type="entry name" value="OMPA-like"/>
    <property type="match status" value="1"/>
</dbReference>
<feature type="signal peptide" evidence="1">
    <location>
        <begin position="1"/>
        <end position="22"/>
    </location>
</feature>
<evidence type="ECO:0000313" key="3">
    <source>
        <dbReference type="Proteomes" id="UP000287168"/>
    </source>
</evidence>
<sequence>MRNLIAASALALAAAAPSIASAEGLSYSAGATVASKYVSSGSAYTKGAAFQPWIEAEYNGAYLGVWGSNLSADLNEGNTWETDVFVGYRNSFAGVSYDVSYTKFFFNKDSSINSDEVALAVSYDFNEQFSLGAKVMVDPSDYRNTGNGRLIAGYNYNDKLSFEAVAGKKSLNAGAAYEYYSVGASYAINDEYAVSLTQIKKSGVNAQRTVLALDYGFSFK</sequence>
<dbReference type="InterPro" id="IPR011250">
    <property type="entry name" value="OMP/PagP_B-barrel"/>
</dbReference>
<dbReference type="RefSeq" id="WP_128490047.1">
    <property type="nucleotide sequence ID" value="NZ_JBHLXB010000054.1"/>
</dbReference>
<evidence type="ECO:0008006" key="4">
    <source>
        <dbReference type="Google" id="ProtNLM"/>
    </source>
</evidence>
<keyword evidence="1" id="KW-0732">Signal</keyword>
<dbReference type="OrthoDB" id="9793561at2"/>
<feature type="chain" id="PRO_5019196735" description="Porin" evidence="1">
    <location>
        <begin position="23"/>
        <end position="220"/>
    </location>
</feature>
<dbReference type="Proteomes" id="UP000287168">
    <property type="component" value="Unassembled WGS sequence"/>
</dbReference>
<evidence type="ECO:0000313" key="2">
    <source>
        <dbReference type="EMBL" id="RWY39580.1"/>
    </source>
</evidence>
<organism evidence="2 3">
    <name type="scientific">Falsigemmobacter intermedius</name>
    <dbReference type="NCBI Taxonomy" id="1553448"/>
    <lineage>
        <taxon>Bacteria</taxon>
        <taxon>Pseudomonadati</taxon>
        <taxon>Pseudomonadota</taxon>
        <taxon>Alphaproteobacteria</taxon>
        <taxon>Rhodobacterales</taxon>
        <taxon>Paracoccaceae</taxon>
        <taxon>Falsigemmobacter</taxon>
    </lineage>
</organism>
<name>A0A444M9H0_9RHOB</name>
<dbReference type="EMBL" id="SBLC01000021">
    <property type="protein sequence ID" value="RWY39580.1"/>
    <property type="molecule type" value="Genomic_DNA"/>
</dbReference>